<evidence type="ECO:0000313" key="2">
    <source>
        <dbReference type="EMBL" id="KAK1437140.1"/>
    </source>
</evidence>
<keyword evidence="3" id="KW-1185">Reference proteome</keyword>
<name>A0AAD8LGL1_TARER</name>
<dbReference type="Proteomes" id="UP001229421">
    <property type="component" value="Unassembled WGS sequence"/>
</dbReference>
<accession>A0AAD8LGL1</accession>
<evidence type="ECO:0000313" key="3">
    <source>
        <dbReference type="Proteomes" id="UP001229421"/>
    </source>
</evidence>
<dbReference type="InterPro" id="IPR051886">
    <property type="entry name" value="Seed_Dev/Stress_Resp_Reg"/>
</dbReference>
<evidence type="ECO:0000259" key="1">
    <source>
        <dbReference type="PROSITE" id="PS51806"/>
    </source>
</evidence>
<dbReference type="EMBL" id="JAUHHV010000001">
    <property type="protein sequence ID" value="KAK1437140.1"/>
    <property type="molecule type" value="Genomic_DNA"/>
</dbReference>
<dbReference type="InterPro" id="IPR025422">
    <property type="entry name" value="TGA_domain"/>
</dbReference>
<protein>
    <recommendedName>
        <fullName evidence="1">DOG1 domain-containing protein</fullName>
    </recommendedName>
</protein>
<dbReference type="GO" id="GO:0043565">
    <property type="term" value="F:sequence-specific DNA binding"/>
    <property type="evidence" value="ECO:0007669"/>
    <property type="project" value="InterPro"/>
</dbReference>
<comment type="caution">
    <text evidence="2">The sequence shown here is derived from an EMBL/GenBank/DDBJ whole genome shotgun (WGS) entry which is preliminary data.</text>
</comment>
<gene>
    <name evidence="2" type="ORF">QVD17_02925</name>
</gene>
<sequence>MSTIHPPNHLSLLIHRHHPHPQFNPPPTNKFLLSTMLLDLLDNTNTTTTLMAESIPNQTFNNFFESWIGEQNTHLQELISAVNNNNNGGNEHNDDVNMIELIERVVQHYEKYYKEKSEWEKRDAISMFTPRWRSNLEDAFLWIGGWRPTLAIHLLYSKSGLQLEAKLGDLIRGITTGDLGDLSPDQIKRIDELQMKTIHEERVLTEKLAKVQESVADRSMVELSNMVSEMMRNEDEGGDGDGVSEERVELTLEMKKEEMEELLHMADDLRLKTLKAVIEILTPVQGVHFLIAAAELHLRLHEWGKKRCQRPQ</sequence>
<organism evidence="2 3">
    <name type="scientific">Tagetes erecta</name>
    <name type="common">African marigold</name>
    <dbReference type="NCBI Taxonomy" id="13708"/>
    <lineage>
        <taxon>Eukaryota</taxon>
        <taxon>Viridiplantae</taxon>
        <taxon>Streptophyta</taxon>
        <taxon>Embryophyta</taxon>
        <taxon>Tracheophyta</taxon>
        <taxon>Spermatophyta</taxon>
        <taxon>Magnoliopsida</taxon>
        <taxon>eudicotyledons</taxon>
        <taxon>Gunneridae</taxon>
        <taxon>Pentapetalae</taxon>
        <taxon>asterids</taxon>
        <taxon>campanulids</taxon>
        <taxon>Asterales</taxon>
        <taxon>Asteraceae</taxon>
        <taxon>Asteroideae</taxon>
        <taxon>Heliantheae alliance</taxon>
        <taxon>Tageteae</taxon>
        <taxon>Tagetes</taxon>
    </lineage>
</organism>
<reference evidence="2" key="1">
    <citation type="journal article" date="2023" name="bioRxiv">
        <title>Improved chromosome-level genome assembly for marigold (Tagetes erecta).</title>
        <authorList>
            <person name="Jiang F."/>
            <person name="Yuan L."/>
            <person name="Wang S."/>
            <person name="Wang H."/>
            <person name="Xu D."/>
            <person name="Wang A."/>
            <person name="Fan W."/>
        </authorList>
    </citation>
    <scope>NUCLEOTIDE SEQUENCE</scope>
    <source>
        <strain evidence="2">WSJ</strain>
        <tissue evidence="2">Leaf</tissue>
    </source>
</reference>
<dbReference type="GO" id="GO:0006351">
    <property type="term" value="P:DNA-templated transcription"/>
    <property type="evidence" value="ECO:0007669"/>
    <property type="project" value="InterPro"/>
</dbReference>
<dbReference type="Pfam" id="PF14144">
    <property type="entry name" value="DOG1"/>
    <property type="match status" value="1"/>
</dbReference>
<dbReference type="PANTHER" id="PTHR46354">
    <property type="entry name" value="DOG1 DOMAIN-CONTAINING PROTEIN"/>
    <property type="match status" value="1"/>
</dbReference>
<dbReference type="PROSITE" id="PS51806">
    <property type="entry name" value="DOG1"/>
    <property type="match status" value="1"/>
</dbReference>
<dbReference type="AlphaFoldDB" id="A0AAD8LGL1"/>
<proteinExistence type="predicted"/>
<feature type="domain" description="DOG1" evidence="1">
    <location>
        <begin position="57"/>
        <end position="310"/>
    </location>
</feature>
<dbReference type="PANTHER" id="PTHR46354:SF4">
    <property type="entry name" value="PROTEIN DOG1-LIKE 3"/>
    <property type="match status" value="1"/>
</dbReference>